<dbReference type="InterPro" id="IPR029063">
    <property type="entry name" value="SAM-dependent_MTases_sf"/>
</dbReference>
<keyword evidence="3" id="KW-1185">Reference proteome</keyword>
<organism evidence="2 3">
    <name type="scientific">Zalerion maritima</name>
    <dbReference type="NCBI Taxonomy" id="339359"/>
    <lineage>
        <taxon>Eukaryota</taxon>
        <taxon>Fungi</taxon>
        <taxon>Dikarya</taxon>
        <taxon>Ascomycota</taxon>
        <taxon>Pezizomycotina</taxon>
        <taxon>Sordariomycetes</taxon>
        <taxon>Lulworthiomycetidae</taxon>
        <taxon>Lulworthiales</taxon>
        <taxon>Lulworthiaceae</taxon>
        <taxon>Zalerion</taxon>
    </lineage>
</organism>
<dbReference type="GO" id="GO:0008757">
    <property type="term" value="F:S-adenosylmethionine-dependent methyltransferase activity"/>
    <property type="evidence" value="ECO:0007669"/>
    <property type="project" value="UniProtKB-ARBA"/>
</dbReference>
<feature type="compositionally biased region" description="Basic residues" evidence="1">
    <location>
        <begin position="171"/>
        <end position="188"/>
    </location>
</feature>
<gene>
    <name evidence="2" type="ORF">MKZ38_005704</name>
</gene>
<dbReference type="Gene3D" id="3.40.50.150">
    <property type="entry name" value="Vaccinia Virus protein VP39"/>
    <property type="match status" value="1"/>
</dbReference>
<reference evidence="2" key="1">
    <citation type="submission" date="2022-07" db="EMBL/GenBank/DDBJ databases">
        <title>Draft genome sequence of Zalerion maritima ATCC 34329, a (micro)plastics degrading marine fungus.</title>
        <authorList>
            <person name="Paco A."/>
            <person name="Goncalves M.F.M."/>
            <person name="Rocha-Santos T.A.P."/>
            <person name="Alves A."/>
        </authorList>
    </citation>
    <scope>NUCLEOTIDE SEQUENCE</scope>
    <source>
        <strain evidence="2">ATCC 34329</strain>
    </source>
</reference>
<dbReference type="GO" id="GO:0032991">
    <property type="term" value="C:protein-containing complex"/>
    <property type="evidence" value="ECO:0007669"/>
    <property type="project" value="TreeGrafter"/>
</dbReference>
<dbReference type="InterPro" id="IPR019410">
    <property type="entry name" value="Methyltransf_16"/>
</dbReference>
<dbReference type="SUPFAM" id="SSF53335">
    <property type="entry name" value="S-adenosyl-L-methionine-dependent methyltransferases"/>
    <property type="match status" value="1"/>
</dbReference>
<dbReference type="PANTHER" id="PTHR14614:SF109">
    <property type="entry name" value="RIBOSOMAL LYSINE N-METHYLTRANSFERASE 5"/>
    <property type="match status" value="1"/>
</dbReference>
<dbReference type="EMBL" id="JAKWBI020000342">
    <property type="protein sequence ID" value="KAJ2896274.1"/>
    <property type="molecule type" value="Genomic_DNA"/>
</dbReference>
<accession>A0AAD5RQ98</accession>
<sequence length="351" mass="38690">MHIFIVPMRSPPDFHLAQNGRLHRRQAEAVATPRSPHAGKLVSPAPSSLRTLSLSLATNTRHFRADLNIRCRDANQDTVVWKITPPVTEWLASASNCLWRHGLLTPSSAVLELGCGVNAITAIVLAPAVSYYVLTDQPYVAKYVEQNLKENELVVTGSSRCRKDEPSNSRTKSHHRGHSQERRGHKSRTGQAKSPATKIAPSRVAGSHPSLGNIAFRPLDWETDAVTPEFTGSPSGPLRSFDLVIACDCVYNEVLIDPLAKTCADICGLRNIEEEQSGGCHGQNERPPTACVVAQQLRNSDVFESWLKAFHKLFRTWRVPDSELPDDLKPGAGYVVHIGFLRGPSDGYRKL</sequence>
<dbReference type="Pfam" id="PF10294">
    <property type="entry name" value="Methyltransf_16"/>
    <property type="match status" value="1"/>
</dbReference>
<name>A0AAD5RQ98_9PEZI</name>
<evidence type="ECO:0000313" key="3">
    <source>
        <dbReference type="Proteomes" id="UP001201980"/>
    </source>
</evidence>
<dbReference type="GO" id="GO:0005829">
    <property type="term" value="C:cytosol"/>
    <property type="evidence" value="ECO:0007669"/>
    <property type="project" value="TreeGrafter"/>
</dbReference>
<comment type="caution">
    <text evidence="2">The sequence shown here is derived from an EMBL/GenBank/DDBJ whole genome shotgun (WGS) entry which is preliminary data.</text>
</comment>
<protein>
    <submittedName>
        <fullName evidence="2">Uncharacterized protein</fullName>
    </submittedName>
</protein>
<proteinExistence type="predicted"/>
<evidence type="ECO:0000313" key="2">
    <source>
        <dbReference type="EMBL" id="KAJ2896274.1"/>
    </source>
</evidence>
<dbReference type="Proteomes" id="UP001201980">
    <property type="component" value="Unassembled WGS sequence"/>
</dbReference>
<dbReference type="PANTHER" id="PTHR14614">
    <property type="entry name" value="HEPATOCELLULAR CARCINOMA-ASSOCIATED ANTIGEN"/>
    <property type="match status" value="1"/>
</dbReference>
<feature type="region of interest" description="Disordered" evidence="1">
    <location>
        <begin position="157"/>
        <end position="206"/>
    </location>
</feature>
<dbReference type="AlphaFoldDB" id="A0AAD5RQ98"/>
<evidence type="ECO:0000256" key="1">
    <source>
        <dbReference type="SAM" id="MobiDB-lite"/>
    </source>
</evidence>